<feature type="domain" description="Class II aldolase/adducin N-terminal" evidence="9">
    <location>
        <begin position="146"/>
        <end position="328"/>
    </location>
</feature>
<protein>
    <recommendedName>
        <fullName evidence="9">Class II aldolase/adducin N-terminal domain-containing protein</fullName>
    </recommendedName>
</protein>
<dbReference type="InterPro" id="IPR007276">
    <property type="entry name" value="Nop14"/>
</dbReference>
<feature type="compositionally biased region" description="Acidic residues" evidence="8">
    <location>
        <begin position="905"/>
        <end position="956"/>
    </location>
</feature>
<dbReference type="InterPro" id="IPR001303">
    <property type="entry name" value="Aldolase_II/adducin_N"/>
</dbReference>
<evidence type="ECO:0000256" key="8">
    <source>
        <dbReference type="SAM" id="MobiDB-lite"/>
    </source>
</evidence>
<evidence type="ECO:0000313" key="11">
    <source>
        <dbReference type="Proteomes" id="UP000694546"/>
    </source>
</evidence>
<dbReference type="AlphaFoldDB" id="A0A8C5CVK9"/>
<dbReference type="GO" id="GO:0030490">
    <property type="term" value="P:maturation of SSU-rRNA"/>
    <property type="evidence" value="ECO:0007669"/>
    <property type="project" value="TreeGrafter"/>
</dbReference>
<evidence type="ECO:0000256" key="6">
    <source>
        <dbReference type="ARBA" id="ARBA00023242"/>
    </source>
</evidence>
<feature type="compositionally biased region" description="Acidic residues" evidence="8">
    <location>
        <begin position="963"/>
        <end position="984"/>
    </location>
</feature>
<feature type="compositionally biased region" description="Basic and acidic residues" evidence="8">
    <location>
        <begin position="732"/>
        <end position="746"/>
    </location>
</feature>
<evidence type="ECO:0000256" key="1">
    <source>
        <dbReference type="ARBA" id="ARBA00004604"/>
    </source>
</evidence>
<feature type="region of interest" description="Disordered" evidence="8">
    <location>
        <begin position="860"/>
        <end position="986"/>
    </location>
</feature>
<dbReference type="Ensembl" id="ENSGMOT00000073300.1">
    <property type="protein sequence ID" value="ENSGMOP00000066847.1"/>
    <property type="gene ID" value="ENSGMOG00000003560.2"/>
</dbReference>
<evidence type="ECO:0000256" key="5">
    <source>
        <dbReference type="ARBA" id="ARBA00022552"/>
    </source>
</evidence>
<dbReference type="GeneTree" id="ENSGT00940000158581"/>
<keyword evidence="4" id="KW-0690">Ribosome biogenesis</keyword>
<dbReference type="PANTHER" id="PTHR23183">
    <property type="entry name" value="NOP14"/>
    <property type="match status" value="1"/>
</dbReference>
<reference evidence="10" key="2">
    <citation type="submission" date="2025-09" db="UniProtKB">
        <authorList>
            <consortium name="Ensembl"/>
        </authorList>
    </citation>
    <scope>IDENTIFICATION</scope>
</reference>
<dbReference type="PANTHER" id="PTHR23183:SF0">
    <property type="entry name" value="NUCLEOLAR PROTEIN 14"/>
    <property type="match status" value="1"/>
</dbReference>
<evidence type="ECO:0000256" key="4">
    <source>
        <dbReference type="ARBA" id="ARBA00022517"/>
    </source>
</evidence>
<keyword evidence="6" id="KW-0539">Nucleus</keyword>
<dbReference type="Pfam" id="PF04147">
    <property type="entry name" value="Nop14"/>
    <property type="match status" value="1"/>
</dbReference>
<proteinExistence type="inferred from homology"/>
<dbReference type="NCBIfam" id="NF005451">
    <property type="entry name" value="PRK07044.1"/>
    <property type="match status" value="1"/>
</dbReference>
<feature type="region of interest" description="Disordered" evidence="8">
    <location>
        <begin position="1"/>
        <end position="34"/>
    </location>
</feature>
<feature type="region of interest" description="Disordered" evidence="8">
    <location>
        <begin position="526"/>
        <end position="580"/>
    </location>
</feature>
<evidence type="ECO:0000256" key="2">
    <source>
        <dbReference type="ARBA" id="ARBA00006274"/>
    </source>
</evidence>
<evidence type="ECO:0000256" key="3">
    <source>
        <dbReference type="ARBA" id="ARBA00007466"/>
    </source>
</evidence>
<dbReference type="InterPro" id="IPR036409">
    <property type="entry name" value="Aldolase_II/adducin_N_sf"/>
</dbReference>
<feature type="compositionally biased region" description="Basic and acidic residues" evidence="8">
    <location>
        <begin position="18"/>
        <end position="34"/>
    </location>
</feature>
<comment type="subcellular location">
    <subcellularLocation>
        <location evidence="1">Nucleus</location>
        <location evidence="1">Nucleolus</location>
    </subcellularLocation>
</comment>
<accession>A0A8C5CVK9</accession>
<dbReference type="Pfam" id="PF00596">
    <property type="entry name" value="Aldolase_II"/>
    <property type="match status" value="1"/>
</dbReference>
<dbReference type="Gene3D" id="3.40.225.10">
    <property type="entry name" value="Class II aldolase/adducin N-terminal domain"/>
    <property type="match status" value="1"/>
</dbReference>
<comment type="function">
    <text evidence="7">Involved in nucleolar processing of pre-18S ribosomal RNA. Has a role in the nuclear export of 40S pre-ribosomal subunit to the cytoplasm.</text>
</comment>
<dbReference type="Proteomes" id="UP000694546">
    <property type="component" value="Chromosome 19"/>
</dbReference>
<reference evidence="10" key="1">
    <citation type="submission" date="2025-08" db="UniProtKB">
        <authorList>
            <consortium name="Ensembl"/>
        </authorList>
    </citation>
    <scope>IDENTIFICATION</scope>
</reference>
<keyword evidence="11" id="KW-1185">Reference proteome</keyword>
<organism evidence="10 11">
    <name type="scientific">Gadus morhua</name>
    <name type="common">Atlantic cod</name>
    <dbReference type="NCBI Taxonomy" id="8049"/>
    <lineage>
        <taxon>Eukaryota</taxon>
        <taxon>Metazoa</taxon>
        <taxon>Chordata</taxon>
        <taxon>Craniata</taxon>
        <taxon>Vertebrata</taxon>
        <taxon>Euteleostomi</taxon>
        <taxon>Actinopterygii</taxon>
        <taxon>Neopterygii</taxon>
        <taxon>Teleostei</taxon>
        <taxon>Neoteleostei</taxon>
        <taxon>Acanthomorphata</taxon>
        <taxon>Zeiogadaria</taxon>
        <taxon>Gadariae</taxon>
        <taxon>Gadiformes</taxon>
        <taxon>Gadoidei</taxon>
        <taxon>Gadidae</taxon>
        <taxon>Gadus</taxon>
    </lineage>
</organism>
<keyword evidence="5" id="KW-0698">rRNA processing</keyword>
<feature type="region of interest" description="Disordered" evidence="8">
    <location>
        <begin position="342"/>
        <end position="368"/>
    </location>
</feature>
<evidence type="ECO:0000259" key="9">
    <source>
        <dbReference type="SMART" id="SM01007"/>
    </source>
</evidence>
<feature type="compositionally biased region" description="Basic and acidic residues" evidence="8">
    <location>
        <begin position="882"/>
        <end position="897"/>
    </location>
</feature>
<evidence type="ECO:0000313" key="10">
    <source>
        <dbReference type="Ensembl" id="ENSGMOP00000066847.1"/>
    </source>
</evidence>
<feature type="region of interest" description="Disordered" evidence="8">
    <location>
        <begin position="403"/>
        <end position="478"/>
    </location>
</feature>
<comment type="similarity">
    <text evidence="3">Belongs to the NOP14 family.</text>
</comment>
<dbReference type="SMART" id="SM01007">
    <property type="entry name" value="Aldolase_II"/>
    <property type="match status" value="1"/>
</dbReference>
<sequence>MNGDSGAGVVTAPPPTAPHKERYFDRVDESSPEYQRERNMAPDLRQDFNMMEQRKRVSMILQSPAFCDELETMIQDQMKTGKTPTSLLALQQIADFMTTSMPSMYPAAPQGGMAALNMSLGMVTPVNDLRGSDSISYDKGEKLLRCKLAAFYRLTDLFNWSQLIYNHLTVRVNSDQDNFLIVPFGLLYSEVTASSLVKVNVQGEIVDRGSTNLGVNQAGFTLHSAIYSSRPDIKCIVHIHSSAGAAVSAMKCGLLPISPEALSLGEVAYHDYHGILVDQDESVLIQKNLGPTSKVLILRNHGLVAVGETVEEAFYYIHNLITACEIQVRTLASAGGPDNLVMLDPGKYKQRPRVPETPGDGTSTHPKWQVGEQEFEALMRMLDNLGYRTGYPYRCPALQGKGKKYSDATELPPHAHSHAGSYSYGEDSDSGTRSPLKHSFQRGQRPAGPPLSEEGADSASSPKAKAKWTKEEGQRQAAVANQFIPMNTNPKDVLEMRNKIREQNLQDIKTAGPQSQVLCAGSVTERTFTQTKSTPLRKRRRPSNRTPPAPHPAPRSEWRKKMVKPQKKRSLVDKVRKSKTSAEIKNNPFEVKINRKKFEVLGRKSKHDVGLPGVSRSKAINKRKDTLLKEHQNKHKSNKFIDRRFGEYDTNMDPEDKILERFSMERQKQHDKKDMFNLNEEEELTHYGQSLAEMEKFNDLMDSDSEPDEKGLLSAELTRSHFGGGGGLLRKKAGDDKGGAPRAKSRQELIEELIQKSKLQKRERQVQKEETFELTEKLDKDWKSIQTLLANKPSKAERDELQPEKPKVQLDEYDMMVRELGFEMKAAPSEKLKTPEELAREERERLQRLEADRLRRMLGDAVESAPKAPAHLSADDLNDGFILDKDDKKPLSYKDGKWLSGEGEDKGDEGDDEGEDEEGGEEEEEEEEEDEEEDDGEGVAVGDDDEDGDEEEDEEADSHSDLDSEQESGEEAEIMEEEEEEEEAAPGVILTEEELKAQQEAAKSELPYTFTAPENQGEFVALLKGHSPDHQCVILARTQKCNHPSLAVGNKLKLQKLFGFLLEYMGDLACSSPPELGTIDKLIPQLYDMGQMFPDAASKALRSALADASHGMEEDLEGSGRSPFPSLDMLVYLKVVALLFPTSDYRHPVTTPALLFICQSLSKCPVTSLQDVTSGLVLCCLALEYVSLSKRLLPELLNFLCGILHLAVPDKTSTGYSVVPPFKHAGKHSDLLLLSEPQSSATWTNHTLPLALTQHLELTDNLHRDHHRMTCLSTCLDLVKHCCVLYKDSASFTALFQPIHTLLSKHLPLQTHPEVLQELKTEILAAVDGAPRSHNPLVFEKQKPIPLRMFTPKIVEVLDYGKRRGNTKEQKESERTKHKYKKEFKGALREIRKDNRFMAREKLQETMSRDSERKRKVKELYGSLGTQEGEWKALRRRKK</sequence>
<name>A0A8C5CVK9_GADMO</name>
<comment type="similarity">
    <text evidence="2">Belongs to the aldolase class II family. Adducin subfamily.</text>
</comment>
<dbReference type="GO" id="GO:0030692">
    <property type="term" value="C:Noc4p-Nop14p complex"/>
    <property type="evidence" value="ECO:0007669"/>
    <property type="project" value="TreeGrafter"/>
</dbReference>
<evidence type="ECO:0000256" key="7">
    <source>
        <dbReference type="ARBA" id="ARBA00024695"/>
    </source>
</evidence>
<dbReference type="SUPFAM" id="SSF53639">
    <property type="entry name" value="AraD/HMP-PK domain-like"/>
    <property type="match status" value="1"/>
</dbReference>
<feature type="region of interest" description="Disordered" evidence="8">
    <location>
        <begin position="718"/>
        <end position="746"/>
    </location>
</feature>
<dbReference type="GO" id="GO:0032040">
    <property type="term" value="C:small-subunit processome"/>
    <property type="evidence" value="ECO:0007669"/>
    <property type="project" value="InterPro"/>
</dbReference>